<dbReference type="PANTHER" id="PTHR24198:SF165">
    <property type="entry name" value="ANKYRIN REPEAT-CONTAINING PROTEIN-RELATED"/>
    <property type="match status" value="1"/>
</dbReference>
<dbReference type="InterPro" id="IPR041249">
    <property type="entry name" value="HEPN_DZIP3"/>
</dbReference>
<keyword evidence="7" id="KW-1185">Reference proteome</keyword>
<organism evidence="6 7">
    <name type="scientific">Paramuricea clavata</name>
    <name type="common">Red gorgonian</name>
    <name type="synonym">Violescent sea-whip</name>
    <dbReference type="NCBI Taxonomy" id="317549"/>
    <lineage>
        <taxon>Eukaryota</taxon>
        <taxon>Metazoa</taxon>
        <taxon>Cnidaria</taxon>
        <taxon>Anthozoa</taxon>
        <taxon>Octocorallia</taxon>
        <taxon>Malacalcyonacea</taxon>
        <taxon>Plexauridae</taxon>
        <taxon>Paramuricea</taxon>
    </lineage>
</organism>
<dbReference type="Proteomes" id="UP001152795">
    <property type="component" value="Unassembled WGS sequence"/>
</dbReference>
<dbReference type="SUPFAM" id="SSF48403">
    <property type="entry name" value="Ankyrin repeat"/>
    <property type="match status" value="3"/>
</dbReference>
<evidence type="ECO:0000313" key="7">
    <source>
        <dbReference type="Proteomes" id="UP001152795"/>
    </source>
</evidence>
<evidence type="ECO:0000259" key="5">
    <source>
        <dbReference type="Pfam" id="PF25521"/>
    </source>
</evidence>
<feature type="domain" description="Nephrocystin 3-like N-terminal" evidence="4">
    <location>
        <begin position="266"/>
        <end position="436"/>
    </location>
</feature>
<dbReference type="InterPro" id="IPR027417">
    <property type="entry name" value="P-loop_NTPase"/>
</dbReference>
<proteinExistence type="predicted"/>
<accession>A0A6S7HMP2</accession>
<feature type="non-terminal residue" evidence="6">
    <location>
        <position position="1655"/>
    </location>
</feature>
<feature type="domain" description="TANC1/2-like winged helix" evidence="5">
    <location>
        <begin position="545"/>
        <end position="680"/>
    </location>
</feature>
<dbReference type="Pfam" id="PF25521">
    <property type="entry name" value="WHD_TANC1"/>
    <property type="match status" value="1"/>
</dbReference>
<dbReference type="SUPFAM" id="SSF52540">
    <property type="entry name" value="P-loop containing nucleoside triphosphate hydrolases"/>
    <property type="match status" value="1"/>
</dbReference>
<dbReference type="Pfam" id="PF12796">
    <property type="entry name" value="Ank_2"/>
    <property type="match status" value="3"/>
</dbReference>
<dbReference type="PROSITE" id="PS50297">
    <property type="entry name" value="ANK_REP_REGION"/>
    <property type="match status" value="4"/>
</dbReference>
<sequence length="1655" mass="189605">MESTDRQKANGSRLCRLLIDKGTEAVRKVFDRIHLPTTWNSTLNYYGGRKKMKKMIPKLNTAQLYILYPPSGNPSSSQDYDITLLFVLLRNICSLSLPPSTTSWDKEPPSSDKSMEADLARIKFYRNKMYGHVTATSLCNKEFEQYWTEISDALVRLGMDVSDLQHLKTAPLEEDLFVGKLKEWKENEDKIEVGLKNILDGQATNQATNKRCFFCVVLLLISLIVANALMFWYFTNSRTDRENGFKHLPTIYLPNVNDSTFFGRHWLFQELEDRINSSRNNLGILIVGEPGLGKSSIIRQLIITPESSPFIHRNIIAYHFCKFDEKETRSVGLLVKKIIFLFAQKIPEMAGILRNDKSIEKELEKCENYPHSCFKMALLEPVQNLRKPPTIAFIVIDALDECREISDDSHDSPILQILHSKGTNLPNWIKFIFSSRNITTVTGKLSEIDVSTLHILSTDERNLLDVRTFIKNFLKSNPELILKETGLNHSIDILSRQTQGNFLFIKTIIEFFKENPESLYKKNVSPTGTLGRLYALSFRERYKVRDFEQMQPMLEVLLASGTPLKINELQNILHFQSNVLDASSYVKKVIKQISPYLIHSNDGTVRFFHHSFNEWLKNKTEGIKGLFIQKSRGHRLIAEYLLNQFDNVNNKFAKPSLKHFSELSMHILYEGMIKEHVDKMLTFNVSQILSANMNRTILHELAKVKRSTRILEVYIKEFESVDINDETGCPPSFYAAQEENIDNLELLITSGANVNYVNDMCGVSGSPTGIDYPSREKSLAFITAETGNTEMAQILLNNGAKFDEENRFGQNPVHVAAKHGHTELVEILISHGAKADNVALHHAAARNHTHIVEYLLKIGNAQDTCLHCKPGNISSCYTSRNISVNQTHLCFCETVLYAAVSRGYIQIVMLLLHYGNESLECKHYSGKTPLMDAVERNDKNMVELLLTYGADVNVQCTNEMPSKLGLRYECFYRGFYEYTNEKKFLYTSYCDRPVCYNGMGIIHLCARQGLWEMTEYLVSTWNANVIALDNFALSIIDHAAIHDNADYIRNFRTTYPLENVVLSYVLGKKQTLRKIVACGSIETLRLLYSENNNNSFSENYNKERTLLHLATSWSPYPGYPDGAGRLSEIFSCTDILNNHYCHYSLVRSMGCFPEKILKREYGKRLKVIKLLTKFERNIDTKDADGRTALHYAAMTGFVGAVRHLVREGSDWRIKDKNGSTPLIMALGAARLASESVFRLSFVRMFNFQKANKDNYLVQSCESTVFDHAVSYLVRLHNTSLNKCNEQTKAILNFLVLKNLHLSVYSLFEKGVKVNCGGGLKTHLKKSHLSGYDIGAMNEVFKMFQINVSESCGAPFSESEIHPMAYLGMPSEIGNFFKPSYNNHSFPLQRLVGHHPKRFRFFDECYDDEGYLPIHRAVQGGNIDAIQWFLELGVDMWRKTKSGWSSLDLAIYLLVPERFGNKDAKIDQSVILDNFYSIFHVHHSSLCHRYSENDFPTKANIIRNIRETVFNKLIEKAFKTSLNSSSMLQSWCKKDSTELSPLHIAASLAYLYDSVEAAGNLREIFLQKDNFAKLTKKYPVKYLKYPDREAEYHLIYNYFYKTPDKEMVSKFDFSRLFQCKDINDFLPGMEILHKKIVVICAEAKLQLLKHFTKIIT</sequence>
<protein>
    <submittedName>
        <fullName evidence="6">Ankyrin repeat domain-containing 50</fullName>
    </submittedName>
</protein>
<dbReference type="Gene3D" id="1.25.40.20">
    <property type="entry name" value="Ankyrin repeat-containing domain"/>
    <property type="match status" value="4"/>
</dbReference>
<evidence type="ECO:0000256" key="2">
    <source>
        <dbReference type="ARBA" id="ARBA00023043"/>
    </source>
</evidence>
<dbReference type="Pfam" id="PF24883">
    <property type="entry name" value="NPHP3_N"/>
    <property type="match status" value="1"/>
</dbReference>
<dbReference type="OrthoDB" id="5989012at2759"/>
<dbReference type="PROSITE" id="PS50088">
    <property type="entry name" value="ANK_REPEAT"/>
    <property type="match status" value="5"/>
</dbReference>
<dbReference type="InterPro" id="IPR036770">
    <property type="entry name" value="Ankyrin_rpt-contain_sf"/>
</dbReference>
<dbReference type="InterPro" id="IPR056884">
    <property type="entry name" value="NPHP3-like_N"/>
</dbReference>
<evidence type="ECO:0000259" key="3">
    <source>
        <dbReference type="Pfam" id="PF18738"/>
    </source>
</evidence>
<dbReference type="SMART" id="SM00248">
    <property type="entry name" value="ANK"/>
    <property type="match status" value="10"/>
</dbReference>
<dbReference type="InterPro" id="IPR002110">
    <property type="entry name" value="Ankyrin_rpt"/>
</dbReference>
<name>A0A6S7HMP2_PARCT</name>
<reference evidence="6" key="1">
    <citation type="submission" date="2020-04" db="EMBL/GenBank/DDBJ databases">
        <authorList>
            <person name="Alioto T."/>
            <person name="Alioto T."/>
            <person name="Gomez Garrido J."/>
        </authorList>
    </citation>
    <scope>NUCLEOTIDE SEQUENCE</scope>
    <source>
        <strain evidence="6">A484AB</strain>
    </source>
</reference>
<dbReference type="PANTHER" id="PTHR24198">
    <property type="entry name" value="ANKYRIN REPEAT AND PROTEIN KINASE DOMAIN-CONTAINING PROTEIN"/>
    <property type="match status" value="1"/>
</dbReference>
<gene>
    <name evidence="6" type="ORF">PACLA_8A031429</name>
</gene>
<dbReference type="EMBL" id="CACRXK020005745">
    <property type="protein sequence ID" value="CAB4007265.1"/>
    <property type="molecule type" value="Genomic_DNA"/>
</dbReference>
<evidence type="ECO:0000259" key="4">
    <source>
        <dbReference type="Pfam" id="PF24883"/>
    </source>
</evidence>
<evidence type="ECO:0000313" key="6">
    <source>
        <dbReference type="EMBL" id="CAB4007265.1"/>
    </source>
</evidence>
<keyword evidence="1" id="KW-0677">Repeat</keyword>
<evidence type="ECO:0000256" key="1">
    <source>
        <dbReference type="ARBA" id="ARBA00022737"/>
    </source>
</evidence>
<comment type="caution">
    <text evidence="6">The sequence shown here is derived from an EMBL/GenBank/DDBJ whole genome shotgun (WGS) entry which is preliminary data.</text>
</comment>
<feature type="domain" description="DZIP3-like HEPN" evidence="3">
    <location>
        <begin position="57"/>
        <end position="175"/>
    </location>
</feature>
<dbReference type="InterPro" id="IPR058056">
    <property type="entry name" value="WH_TANC1/2"/>
</dbReference>
<dbReference type="Pfam" id="PF18738">
    <property type="entry name" value="HEPN_DZIP3"/>
    <property type="match status" value="1"/>
</dbReference>
<dbReference type="PRINTS" id="PR01415">
    <property type="entry name" value="ANKYRIN"/>
</dbReference>
<keyword evidence="2" id="KW-0040">ANK repeat</keyword>
<dbReference type="Gene3D" id="3.40.50.300">
    <property type="entry name" value="P-loop containing nucleotide triphosphate hydrolases"/>
    <property type="match status" value="1"/>
</dbReference>